<accession>A0A814ZDT2</accession>
<dbReference type="SUPFAM" id="SSF53300">
    <property type="entry name" value="vWA-like"/>
    <property type="match status" value="1"/>
</dbReference>
<dbReference type="PROSITE" id="PS50234">
    <property type="entry name" value="VWFA"/>
    <property type="match status" value="1"/>
</dbReference>
<dbReference type="Proteomes" id="UP000663829">
    <property type="component" value="Unassembled WGS sequence"/>
</dbReference>
<gene>
    <name evidence="2" type="ORF">GPM918_LOCUS25681</name>
    <name evidence="3" type="ORF">SRO942_LOCUS25711</name>
</gene>
<dbReference type="Gene3D" id="3.40.50.410">
    <property type="entry name" value="von Willebrand factor, type A domain"/>
    <property type="match status" value="1"/>
</dbReference>
<dbReference type="OrthoDB" id="1597724at2759"/>
<comment type="caution">
    <text evidence="2">The sequence shown here is derived from an EMBL/GenBank/DDBJ whole genome shotgun (WGS) entry which is preliminary data.</text>
</comment>
<keyword evidence="4" id="KW-1185">Reference proteome</keyword>
<reference evidence="2" key="1">
    <citation type="submission" date="2021-02" db="EMBL/GenBank/DDBJ databases">
        <authorList>
            <person name="Nowell W R."/>
        </authorList>
    </citation>
    <scope>NUCLEOTIDE SEQUENCE</scope>
</reference>
<dbReference type="CDD" id="cd00198">
    <property type="entry name" value="vWFA"/>
    <property type="match status" value="1"/>
</dbReference>
<dbReference type="InterPro" id="IPR036465">
    <property type="entry name" value="vWFA_dom_sf"/>
</dbReference>
<evidence type="ECO:0000313" key="3">
    <source>
        <dbReference type="EMBL" id="CAF4004889.1"/>
    </source>
</evidence>
<dbReference type="InterPro" id="IPR002035">
    <property type="entry name" value="VWF_A"/>
</dbReference>
<dbReference type="Proteomes" id="UP000681722">
    <property type="component" value="Unassembled WGS sequence"/>
</dbReference>
<dbReference type="Pfam" id="PF13519">
    <property type="entry name" value="VWA_2"/>
    <property type="match status" value="1"/>
</dbReference>
<protein>
    <recommendedName>
        <fullName evidence="1">VWFA domain-containing protein</fullName>
    </recommendedName>
</protein>
<dbReference type="AlphaFoldDB" id="A0A814ZDT2"/>
<feature type="domain" description="VWFA" evidence="1">
    <location>
        <begin position="469"/>
        <end position="647"/>
    </location>
</feature>
<name>A0A814ZDT2_9BILA</name>
<proteinExistence type="predicted"/>
<dbReference type="EMBL" id="CAJNOQ010010056">
    <property type="protein sequence ID" value="CAF1241505.1"/>
    <property type="molecule type" value="Genomic_DNA"/>
</dbReference>
<evidence type="ECO:0000313" key="4">
    <source>
        <dbReference type="Proteomes" id="UP000663829"/>
    </source>
</evidence>
<evidence type="ECO:0000259" key="1">
    <source>
        <dbReference type="PROSITE" id="PS50234"/>
    </source>
</evidence>
<organism evidence="2 4">
    <name type="scientific">Didymodactylos carnosus</name>
    <dbReference type="NCBI Taxonomy" id="1234261"/>
    <lineage>
        <taxon>Eukaryota</taxon>
        <taxon>Metazoa</taxon>
        <taxon>Spiralia</taxon>
        <taxon>Gnathifera</taxon>
        <taxon>Rotifera</taxon>
        <taxon>Eurotatoria</taxon>
        <taxon>Bdelloidea</taxon>
        <taxon>Philodinida</taxon>
        <taxon>Philodinidae</taxon>
        <taxon>Didymodactylos</taxon>
    </lineage>
</organism>
<sequence>MEYAPNAESNILCLPILFNKILQETIAIVEGNGTIRRPIEVDLTQKIVGLINTIINEINFELLPKSLEIPGNYVTLERFHTFIIILLTMFYYDEQKHHFNQQILTLNKEKPTLLTYFISMVVPDAQCDNEGAEIFANKVKNAVQSSLVRDAQIIITRIIEIQQHLNRKQIQIICDGKLYAATNDDDWLFRYIDAPTDIIIEEFQILWKELSFFNRIEFMMSSFVNEGSSVQYIDDIFLASGGIAADNLTNKGQCMVLLLYAYLSGNKIQPGTSYTVFNENYILKAKGLKLLEKLPTPSQKLASLINGMKDIDNSNNNRTTVASIKNLHVFLQSIIDAKKTIEDTYDETPTTFDAYDKDQIYNKLLDKVPGCTSKCPCCQRPCDIDHTLIKSNAGDEDNRHCCQTGHQLRAMAGIKFEVSNEASLFQCEQMTDDRPIVVRDTKKKWLEFKTDYPDGDFENTAQAAAKSFHYILLLDASGSMSGEPLSNLLDGVREFIKIRVDSGSSDRITIIVFNSNAKYAYFNEDMKSIDITKIEFTSGRTDFGNAFDLVIKTIRNTQMQSSAYNPFEHSDYVIIFMSDGQRGFPFSQMETLSAMKIMINQFWTVALGNTSMNVLQQINQKMNGTFKELKDSTDFVYAYAEIAYLSF</sequence>
<dbReference type="EMBL" id="CAJOBC010010704">
    <property type="protein sequence ID" value="CAF4004889.1"/>
    <property type="molecule type" value="Genomic_DNA"/>
</dbReference>
<evidence type="ECO:0000313" key="2">
    <source>
        <dbReference type="EMBL" id="CAF1241505.1"/>
    </source>
</evidence>